<keyword evidence="1" id="KW-1133">Transmembrane helix</keyword>
<evidence type="ECO:0000256" key="1">
    <source>
        <dbReference type="SAM" id="Phobius"/>
    </source>
</evidence>
<reference evidence="3" key="1">
    <citation type="submission" date="2017-09" db="EMBL/GenBank/DDBJ databases">
        <authorList>
            <person name="Varghese N."/>
            <person name="Submissions S."/>
        </authorList>
    </citation>
    <scope>NUCLEOTIDE SEQUENCE [LARGE SCALE GENOMIC DNA]</scope>
    <source>
        <strain evidence="3">DSM 25885</strain>
    </source>
</reference>
<evidence type="ECO:0000313" key="3">
    <source>
        <dbReference type="Proteomes" id="UP000219048"/>
    </source>
</evidence>
<sequence>MKGLQFQDSIATGTSLLTFLAPKVCCWNGAIAALSSGTSYLAWVYPLRPYLFGLALLSLVFGFYREYYPKKKDTLSCGSCTLDKNRVSRSKLRLWLVTLFVLITFAINYIAVWD</sequence>
<proteinExistence type="predicted"/>
<dbReference type="EMBL" id="OBEH01000005">
    <property type="protein sequence ID" value="SNZ01407.1"/>
    <property type="molecule type" value="Genomic_DNA"/>
</dbReference>
<keyword evidence="3" id="KW-1185">Reference proteome</keyword>
<keyword evidence="1" id="KW-0472">Membrane</keyword>
<keyword evidence="1" id="KW-0812">Transmembrane</keyword>
<dbReference type="RefSeq" id="WP_097046852.1">
    <property type="nucleotide sequence ID" value="NZ_OBEH01000005.1"/>
</dbReference>
<evidence type="ECO:0000313" key="2">
    <source>
        <dbReference type="EMBL" id="SNZ01407.1"/>
    </source>
</evidence>
<feature type="transmembrane region" description="Helical" evidence="1">
    <location>
        <begin position="94"/>
        <end position="113"/>
    </location>
</feature>
<accession>A0A285MXX9</accession>
<dbReference type="AlphaFoldDB" id="A0A285MXX9"/>
<feature type="transmembrane region" description="Helical" evidence="1">
    <location>
        <begin position="42"/>
        <end position="64"/>
    </location>
</feature>
<protein>
    <submittedName>
        <fullName evidence="2">MerT mercuric transport protein</fullName>
    </submittedName>
</protein>
<dbReference type="OrthoDB" id="1493145at2"/>
<dbReference type="Proteomes" id="UP000219048">
    <property type="component" value="Unassembled WGS sequence"/>
</dbReference>
<organism evidence="2 3">
    <name type="scientific">Flagellimonas pacifica</name>
    <dbReference type="NCBI Taxonomy" id="1247520"/>
    <lineage>
        <taxon>Bacteria</taxon>
        <taxon>Pseudomonadati</taxon>
        <taxon>Bacteroidota</taxon>
        <taxon>Flavobacteriia</taxon>
        <taxon>Flavobacteriales</taxon>
        <taxon>Flavobacteriaceae</taxon>
        <taxon>Flagellimonas</taxon>
    </lineage>
</organism>
<name>A0A285MXX9_9FLAO</name>
<gene>
    <name evidence="2" type="ORF">SAMN06265377_3245</name>
</gene>